<sequence length="60" mass="7135">MRFQNGELVKYQSNELIYPQNFARYGLSNGRLDQHIYDVITENKNFHKPRSNQSGTKFKI</sequence>
<proteinExistence type="predicted"/>
<reference evidence="1 2" key="1">
    <citation type="submission" date="2016-10" db="EMBL/GenBank/DDBJ databases">
        <authorList>
            <person name="de Groot N.N."/>
        </authorList>
    </citation>
    <scope>NUCLEOTIDE SEQUENCE [LARGE SCALE GENOMIC DNA]</scope>
    <source>
        <strain evidence="1 2">DSM 18684</strain>
    </source>
</reference>
<gene>
    <name evidence="1" type="ORF">SAMN04489864_104256</name>
</gene>
<dbReference type="AlphaFoldDB" id="A0A1I2WV50"/>
<dbReference type="EMBL" id="FOPP01000004">
    <property type="protein sequence ID" value="SFH04256.1"/>
    <property type="molecule type" value="Genomic_DNA"/>
</dbReference>
<protein>
    <submittedName>
        <fullName evidence="1">Uncharacterized protein</fullName>
    </submittedName>
</protein>
<evidence type="ECO:0000313" key="2">
    <source>
        <dbReference type="Proteomes" id="UP000199666"/>
    </source>
</evidence>
<dbReference type="Proteomes" id="UP000199666">
    <property type="component" value="Unassembled WGS sequence"/>
</dbReference>
<name>A0A1I2WV50_9SPHI</name>
<evidence type="ECO:0000313" key="1">
    <source>
        <dbReference type="EMBL" id="SFH04256.1"/>
    </source>
</evidence>
<organism evidence="1 2">
    <name type="scientific">Pedobacter insulae</name>
    <dbReference type="NCBI Taxonomy" id="414048"/>
    <lineage>
        <taxon>Bacteria</taxon>
        <taxon>Pseudomonadati</taxon>
        <taxon>Bacteroidota</taxon>
        <taxon>Sphingobacteriia</taxon>
        <taxon>Sphingobacteriales</taxon>
        <taxon>Sphingobacteriaceae</taxon>
        <taxon>Pedobacter</taxon>
    </lineage>
</organism>
<accession>A0A1I2WV50</accession>
<keyword evidence="2" id="KW-1185">Reference proteome</keyword>
<dbReference type="STRING" id="414048.SAMN04489864_104256"/>